<organism evidence="1 2">
    <name type="scientific">Serinibacter arcticus</name>
    <dbReference type="NCBI Taxonomy" id="1655435"/>
    <lineage>
        <taxon>Bacteria</taxon>
        <taxon>Bacillati</taxon>
        <taxon>Actinomycetota</taxon>
        <taxon>Actinomycetes</taxon>
        <taxon>Micrococcales</taxon>
        <taxon>Beutenbergiaceae</taxon>
        <taxon>Serinibacter</taxon>
    </lineage>
</organism>
<accession>A0A2U1ZX72</accession>
<gene>
    <name evidence="1" type="ORF">C8046_13980</name>
</gene>
<dbReference type="EMBL" id="PYHR01000002">
    <property type="protein sequence ID" value="PWD51587.1"/>
    <property type="molecule type" value="Genomic_DNA"/>
</dbReference>
<dbReference type="RefSeq" id="WP_109229966.1">
    <property type="nucleotide sequence ID" value="NZ_PYHR01000002.1"/>
</dbReference>
<protein>
    <submittedName>
        <fullName evidence="1">Uncharacterized protein</fullName>
    </submittedName>
</protein>
<comment type="caution">
    <text evidence="1">The sequence shown here is derived from an EMBL/GenBank/DDBJ whole genome shotgun (WGS) entry which is preliminary data.</text>
</comment>
<name>A0A2U1ZX72_9MICO</name>
<proteinExistence type="predicted"/>
<dbReference type="Proteomes" id="UP000245166">
    <property type="component" value="Unassembled WGS sequence"/>
</dbReference>
<evidence type="ECO:0000313" key="2">
    <source>
        <dbReference type="Proteomes" id="UP000245166"/>
    </source>
</evidence>
<evidence type="ECO:0000313" key="1">
    <source>
        <dbReference type="EMBL" id="PWD51587.1"/>
    </source>
</evidence>
<sequence>MTSPLRTALTSRWTWGTAATLAVGVAAIGIGGGWGASPPAELPELAAGATAELGPYDVDVRGWTVSDELLPDDLSYSDAAAWIVIDLGITANPPATVGWFADSLAVEGVEPTGRVLLVDPADGDLIAQVHPGVPTDALLLVPVDAEAAAAADELDRLPVVLSAHVFTAHVISGEEWWWRARPTVTLEVSRDDDVARVGAAS</sequence>
<keyword evidence="2" id="KW-1185">Reference proteome</keyword>
<dbReference type="AlphaFoldDB" id="A0A2U1ZX72"/>
<reference evidence="1 2" key="1">
    <citation type="submission" date="2018-03" db="EMBL/GenBank/DDBJ databases">
        <title>Genome assembly of novel Miniimonas species PCH200.</title>
        <authorList>
            <person name="Thakur V."/>
            <person name="Kumar V."/>
            <person name="Singh D."/>
        </authorList>
    </citation>
    <scope>NUCLEOTIDE SEQUENCE [LARGE SCALE GENOMIC DNA]</scope>
    <source>
        <strain evidence="1 2">PCH200</strain>
    </source>
</reference>